<evidence type="ECO:0000256" key="17">
    <source>
        <dbReference type="ARBA" id="ARBA00060911"/>
    </source>
</evidence>
<comment type="catalytic activity">
    <reaction evidence="14 18">
        <text>L-glutamate 5-semialdehyde + NAD(+) + H2O = L-glutamate + NADH + 2 H(+)</text>
        <dbReference type="Rhea" id="RHEA:30235"/>
        <dbReference type="ChEBI" id="CHEBI:15377"/>
        <dbReference type="ChEBI" id="CHEBI:15378"/>
        <dbReference type="ChEBI" id="CHEBI:29985"/>
        <dbReference type="ChEBI" id="CHEBI:57540"/>
        <dbReference type="ChEBI" id="CHEBI:57945"/>
        <dbReference type="ChEBI" id="CHEBI:58066"/>
        <dbReference type="EC" id="1.2.1.88"/>
    </reaction>
</comment>
<evidence type="ECO:0000256" key="16">
    <source>
        <dbReference type="ARBA" id="ARBA00060889"/>
    </source>
</evidence>
<evidence type="ECO:0000256" key="2">
    <source>
        <dbReference type="ARBA" id="ARBA00004739"/>
    </source>
</evidence>
<dbReference type="NCBIfam" id="NF008869">
    <property type="entry name" value="PRK11904.1"/>
    <property type="match status" value="1"/>
</dbReference>
<evidence type="ECO:0000256" key="19">
    <source>
        <dbReference type="PIRSR" id="PIRSR000197-1"/>
    </source>
</evidence>
<comment type="pathway">
    <text evidence="3 18">Amino-acid degradation; L-proline degradation into L-glutamate; L-glutamate from L-proline: step 2/2.</text>
</comment>
<dbReference type="PIRSF" id="PIRSF000197">
    <property type="entry name" value="Bifunct_PutA"/>
    <property type="match status" value="1"/>
</dbReference>
<evidence type="ECO:0000256" key="5">
    <source>
        <dbReference type="ARBA" id="ARBA00022630"/>
    </source>
</evidence>
<keyword evidence="7 18" id="KW-0560">Oxidoreductase</keyword>
<dbReference type="InterPro" id="IPR016160">
    <property type="entry name" value="Ald_DH_CS_CYS"/>
</dbReference>
<dbReference type="EC" id="1.5.5.2" evidence="18"/>
<proteinExistence type="inferred from homology"/>
<feature type="domain" description="Proline utilization A proline dehydrogenase N-terminal" evidence="24">
    <location>
        <begin position="2"/>
        <end position="49"/>
    </location>
</feature>
<dbReference type="GO" id="GO:0009898">
    <property type="term" value="C:cytoplasmic side of plasma membrane"/>
    <property type="evidence" value="ECO:0007669"/>
    <property type="project" value="TreeGrafter"/>
</dbReference>
<keyword evidence="6 18" id="KW-0274">FAD</keyword>
<dbReference type="InterPro" id="IPR005933">
    <property type="entry name" value="PutA_C"/>
</dbReference>
<evidence type="ECO:0000256" key="7">
    <source>
        <dbReference type="ARBA" id="ARBA00023002"/>
    </source>
</evidence>
<evidence type="ECO:0000256" key="3">
    <source>
        <dbReference type="ARBA" id="ARBA00004786"/>
    </source>
</evidence>
<evidence type="ECO:0000313" key="26">
    <source>
        <dbReference type="Proteomes" id="UP000295673"/>
    </source>
</evidence>
<protein>
    <recommendedName>
        <fullName evidence="18">Bifunctional protein PutA</fullName>
    </recommendedName>
    <domain>
        <recommendedName>
            <fullName evidence="18">Proline dehydrogenase</fullName>
            <ecNumber evidence="18">1.5.5.2</ecNumber>
        </recommendedName>
        <alternativeName>
            <fullName evidence="18">Proline oxidase</fullName>
        </alternativeName>
    </domain>
    <domain>
        <recommendedName>
            <fullName evidence="18">Delta-1-pyrroline-5-carboxylate dehydrogenase</fullName>
            <shortName evidence="18">P5C dehydrogenase</shortName>
            <ecNumber evidence="18">1.2.1.88</ecNumber>
        </recommendedName>
        <alternativeName>
            <fullName evidence="18">L-glutamate gamma-semialdehyde dehydrogenase</fullName>
        </alternativeName>
    </domain>
</protein>
<dbReference type="PROSITE" id="PS00070">
    <property type="entry name" value="ALDEHYDE_DEHYDR_CYS"/>
    <property type="match status" value="1"/>
</dbReference>
<dbReference type="RefSeq" id="WP_243694338.1">
    <property type="nucleotide sequence ID" value="NZ_SMGR01000001.1"/>
</dbReference>
<keyword evidence="4 18" id="KW-0678">Repressor</keyword>
<keyword evidence="26" id="KW-1185">Reference proteome</keyword>
<dbReference type="InterPro" id="IPR029041">
    <property type="entry name" value="FAD-linked_oxidoreductase-like"/>
</dbReference>
<dbReference type="Pfam" id="PF01619">
    <property type="entry name" value="Pro_dh"/>
    <property type="match status" value="1"/>
</dbReference>
<evidence type="ECO:0000256" key="4">
    <source>
        <dbReference type="ARBA" id="ARBA00022491"/>
    </source>
</evidence>
<feature type="domain" description="Aldehyde dehydrogenase" evidence="21">
    <location>
        <begin position="552"/>
        <end position="979"/>
    </location>
</feature>
<feature type="region of interest" description="Disordered" evidence="20">
    <location>
        <begin position="1007"/>
        <end position="1032"/>
    </location>
</feature>
<dbReference type="GO" id="GO:0003700">
    <property type="term" value="F:DNA-binding transcription factor activity"/>
    <property type="evidence" value="ECO:0007669"/>
    <property type="project" value="InterPro"/>
</dbReference>
<keyword evidence="10 18" id="KW-0642">Proline metabolism</keyword>
<dbReference type="GO" id="GO:0010133">
    <property type="term" value="P:L-proline catabolic process to L-glutamate"/>
    <property type="evidence" value="ECO:0007669"/>
    <property type="project" value="UniProtKB-UniRule"/>
</dbReference>
<gene>
    <name evidence="25" type="ORF">BXY66_2019</name>
</gene>
<feature type="compositionally biased region" description="Polar residues" evidence="20">
    <location>
        <begin position="1022"/>
        <end position="1031"/>
    </location>
</feature>
<evidence type="ECO:0000259" key="24">
    <source>
        <dbReference type="Pfam" id="PF18327"/>
    </source>
</evidence>
<dbReference type="UniPathway" id="UPA00261">
    <property type="reaction ID" value="UER00373"/>
</dbReference>
<comment type="cofactor">
    <cofactor evidence="1 18">
        <name>FAD</name>
        <dbReference type="ChEBI" id="CHEBI:57692"/>
    </cofactor>
</comment>
<dbReference type="InterPro" id="IPR024089">
    <property type="entry name" value="PRODH_PutA_dom_I/II"/>
</dbReference>
<comment type="function">
    <text evidence="18">Oxidizes proline to glutamate for use as a carbon and nitrogen source.</text>
</comment>
<evidence type="ECO:0000256" key="14">
    <source>
        <dbReference type="ARBA" id="ARBA00048142"/>
    </source>
</evidence>
<dbReference type="SUPFAM" id="SSF81935">
    <property type="entry name" value="N-terminal domain of bifunctional PutA protein"/>
    <property type="match status" value="1"/>
</dbReference>
<dbReference type="Gene3D" id="1.20.5.460">
    <property type="entry name" value="Single helix bin"/>
    <property type="match status" value="1"/>
</dbReference>
<dbReference type="InterPro" id="IPR016161">
    <property type="entry name" value="Ald_DH/histidinol_DH"/>
</dbReference>
<comment type="similarity">
    <text evidence="16 18">In the N-terminal section; belongs to the proline dehydrogenase family.</text>
</comment>
<dbReference type="SUPFAM" id="SSF53720">
    <property type="entry name" value="ALDH-like"/>
    <property type="match status" value="1"/>
</dbReference>
<dbReference type="FunFam" id="3.20.20.220:FF:000004">
    <property type="entry name" value="Bifunctional protein PutA"/>
    <property type="match status" value="1"/>
</dbReference>
<dbReference type="InterPro" id="IPR016162">
    <property type="entry name" value="Ald_DH_N"/>
</dbReference>
<dbReference type="InterPro" id="IPR025703">
    <property type="entry name" value="Bifunct_PutA"/>
</dbReference>
<dbReference type="Gene3D" id="3.40.309.10">
    <property type="entry name" value="Aldehyde Dehydrogenase, Chain A, domain 2"/>
    <property type="match status" value="1"/>
</dbReference>
<dbReference type="Pfam" id="PF14850">
    <property type="entry name" value="Pro_dh-DNA_bdg"/>
    <property type="match status" value="1"/>
</dbReference>
<keyword evidence="13" id="KW-0511">Multifunctional enzyme</keyword>
<evidence type="ECO:0000259" key="22">
    <source>
        <dbReference type="Pfam" id="PF01619"/>
    </source>
</evidence>
<dbReference type="Proteomes" id="UP000295673">
    <property type="component" value="Unassembled WGS sequence"/>
</dbReference>
<dbReference type="InterPro" id="IPR041349">
    <property type="entry name" value="PRODH"/>
</dbReference>
<dbReference type="EC" id="1.2.1.88" evidence="18"/>
<dbReference type="InterPro" id="IPR002872">
    <property type="entry name" value="Proline_DH_dom"/>
</dbReference>
<dbReference type="Pfam" id="PF00171">
    <property type="entry name" value="Aldedh"/>
    <property type="match status" value="1"/>
</dbReference>
<dbReference type="AlphaFoldDB" id="A0A4R1NQ11"/>
<evidence type="ECO:0000313" key="25">
    <source>
        <dbReference type="EMBL" id="TCL09951.1"/>
    </source>
</evidence>
<dbReference type="PANTHER" id="PTHR42862:SF1">
    <property type="entry name" value="DELTA-1-PYRROLINE-5-CARBOXYLATE DEHYDROGENASE 2, ISOFORM A-RELATED"/>
    <property type="match status" value="1"/>
</dbReference>
<dbReference type="PANTHER" id="PTHR42862">
    <property type="entry name" value="DELTA-1-PYRROLINE-5-CARBOXYLATE DEHYDROGENASE 1, ISOFORM A-RELATED"/>
    <property type="match status" value="1"/>
</dbReference>
<evidence type="ECO:0000256" key="1">
    <source>
        <dbReference type="ARBA" id="ARBA00001974"/>
    </source>
</evidence>
<dbReference type="NCBIfam" id="TIGR01238">
    <property type="entry name" value="D1pyr5carbox3"/>
    <property type="match status" value="1"/>
</dbReference>
<dbReference type="Pfam" id="PF18327">
    <property type="entry name" value="PRODH"/>
    <property type="match status" value="1"/>
</dbReference>
<comment type="pathway">
    <text evidence="2 18">Amino-acid degradation; L-proline degradation into L-glutamate; L-glutamate from L-proline: step 1/2.</text>
</comment>
<dbReference type="InterPro" id="IPR015590">
    <property type="entry name" value="Aldehyde_DH_dom"/>
</dbReference>
<dbReference type="Gene3D" id="3.40.605.10">
    <property type="entry name" value="Aldehyde Dehydrogenase, Chain A, domain 1"/>
    <property type="match status" value="1"/>
</dbReference>
<evidence type="ECO:0000256" key="20">
    <source>
        <dbReference type="SAM" id="MobiDB-lite"/>
    </source>
</evidence>
<dbReference type="GO" id="GO:0003677">
    <property type="term" value="F:DNA binding"/>
    <property type="evidence" value="ECO:0007669"/>
    <property type="project" value="UniProtKB-KW"/>
</dbReference>
<dbReference type="FunFam" id="1.20.5.460:FF:000001">
    <property type="entry name" value="Bifunctional protein PutA"/>
    <property type="match status" value="1"/>
</dbReference>
<comment type="similarity">
    <text evidence="17 18">In the C-terminal section; belongs to the aldehyde dehydrogenase family.</text>
</comment>
<dbReference type="Gene3D" id="3.20.20.220">
    <property type="match status" value="1"/>
</dbReference>
<keyword evidence="5 18" id="KW-0285">Flavoprotein</keyword>
<evidence type="ECO:0000256" key="15">
    <source>
        <dbReference type="ARBA" id="ARBA00048779"/>
    </source>
</evidence>
<evidence type="ECO:0000259" key="23">
    <source>
        <dbReference type="Pfam" id="PF14850"/>
    </source>
</evidence>
<dbReference type="InterPro" id="IPR016163">
    <property type="entry name" value="Ald_DH_C"/>
</dbReference>
<evidence type="ECO:0000259" key="21">
    <source>
        <dbReference type="Pfam" id="PF00171"/>
    </source>
</evidence>
<dbReference type="FunFam" id="3.40.309.10:FF:000005">
    <property type="entry name" value="1-pyrroline-5-carboxylate dehydrogenase 1"/>
    <property type="match status" value="1"/>
</dbReference>
<feature type="active site" evidence="19">
    <location>
        <position position="759"/>
    </location>
</feature>
<evidence type="ECO:0000256" key="11">
    <source>
        <dbReference type="ARBA" id="ARBA00023125"/>
    </source>
</evidence>
<evidence type="ECO:0000256" key="18">
    <source>
        <dbReference type="PIRNR" id="PIRNR000197"/>
    </source>
</evidence>
<feature type="active site" evidence="19">
    <location>
        <position position="793"/>
    </location>
</feature>
<comment type="caution">
    <text evidence="25">The sequence shown here is derived from an EMBL/GenBank/DDBJ whole genome shotgun (WGS) entry which is preliminary data.</text>
</comment>
<feature type="domain" description="Proline dehydrogenase PutA" evidence="23">
    <location>
        <begin position="56"/>
        <end position="167"/>
    </location>
</feature>
<evidence type="ECO:0000256" key="12">
    <source>
        <dbReference type="ARBA" id="ARBA00023163"/>
    </source>
</evidence>
<dbReference type="SUPFAM" id="SSF51730">
    <property type="entry name" value="FAD-linked oxidoreductase"/>
    <property type="match status" value="1"/>
</dbReference>
<dbReference type="CDD" id="cd07125">
    <property type="entry name" value="ALDH_PutA-P5CDH"/>
    <property type="match status" value="1"/>
</dbReference>
<keyword evidence="8 18" id="KW-0805">Transcription regulation</keyword>
<dbReference type="GO" id="GO:0004657">
    <property type="term" value="F:proline dehydrogenase activity"/>
    <property type="evidence" value="ECO:0007669"/>
    <property type="project" value="UniProtKB-UniRule"/>
</dbReference>
<organism evidence="25 26">
    <name type="scientific">Shimia isoporae</name>
    <dbReference type="NCBI Taxonomy" id="647720"/>
    <lineage>
        <taxon>Bacteria</taxon>
        <taxon>Pseudomonadati</taxon>
        <taxon>Pseudomonadota</taxon>
        <taxon>Alphaproteobacteria</taxon>
        <taxon>Rhodobacterales</taxon>
        <taxon>Roseobacteraceae</taxon>
    </lineage>
</organism>
<sequence length="1140" mass="121874">MSQVRKLIDTQTYADETLLVNALKGSASLSEADRKSISSEGAHLVRQIRETTTPGMMEVFLAEYGLSTDEGVALMCLAEALLRVPDADTIDALIEDKIAPSDWGRHLGQSSSSLVNASTWALMLTGRVMDDRDGGLIGTLRGAVKRLGEPVIRTAVARAMKEMGRQFVLGENITSAMQRAESMEKKGYSYSYDMLGEAAKTDADAMQYHLAYSRAISAIATACTHSDIRENPGISVKLSALHPRYEVSQRDRVMSELVPRLRSLALLAKSAGMGLNIDAEEADRLSLSMDVIETVLAEPALAGWNGFGVVVQAYGKRAGATIDYLYEIATKLDRKIMIRLVKGAYWDTEIKRAQVEGLSGFPVFTSKVATDVSYIANARKLLEMTDRIYPQFATHNAHTVAAVLHMAKDKSSFEFQRLHGMGEALHDIVLKRENTRCRIYAPVGAHRDLLAYLVRRLLENGANSSFVNQIVDHDVSAETVARDPFSALADPLAQLPTGPELFFPERPNSMGFDLSDLPTLDAIDTARANFKSVKTTAHPLVDGSCRPEPPQPVDNPFSDEDIPGTIATASAEDVETALNAAKPWSAPPSDRAAILNRSADLYEQNFGALFALLAREAGKTPQDAVAELREAVDFLRYYAARISDASPVGTFTCISPWNFPLAIFTGQIAAALAAGNAVLAKPADQTPLIAFEAVKLLHEAGVPVSALQMLPGDGATIGAALTSDPRVDGVAFTGSTATAQRIRRTMAQNLAPGAPLIAETGGLNAMIVDSTALPEQAVTSILESAFQSAGQRCSALRCLYVQEDIAESLLEMLKGAMKELRLGNPWALSTDSGPVIDLTAQTKIESHIRVAEAEGRLLFQTKAPKNGNFIAPTLIKVGSIADLKEEIFGPVLHVATFASDELDDVIDAINATGYGLTFGLQTRIDDRVQHVCERVHAGNIYVNRNQIGAIVGSQPFGGEGLSGTGPKAGGPLYLTRFCKPAPAEKSSVEWDHDVAPDALQSRIDNTQTRASSDHTLLPGPTGESNRLTTVSRPPLLCLGPGEELANQQVEAVTAMGGKAVSSKGSVSPEVLAEIDGFSGVIYWGDANTARALDVALAEREGPLIPLVTTQPDVARVMAERHVCVDTTAAGGNAALLGGAG</sequence>
<dbReference type="EMBL" id="SMGR01000001">
    <property type="protein sequence ID" value="TCL09951.1"/>
    <property type="molecule type" value="Genomic_DNA"/>
</dbReference>
<evidence type="ECO:0000256" key="10">
    <source>
        <dbReference type="ARBA" id="ARBA00023062"/>
    </source>
</evidence>
<keyword evidence="11 18" id="KW-0238">DNA-binding</keyword>
<dbReference type="InterPro" id="IPR050485">
    <property type="entry name" value="Proline_metab_enzyme"/>
</dbReference>
<comment type="catalytic activity">
    <reaction evidence="15 18">
        <text>L-proline + a quinone = (S)-1-pyrroline-5-carboxylate + a quinol + H(+)</text>
        <dbReference type="Rhea" id="RHEA:23784"/>
        <dbReference type="ChEBI" id="CHEBI:15378"/>
        <dbReference type="ChEBI" id="CHEBI:17388"/>
        <dbReference type="ChEBI" id="CHEBI:24646"/>
        <dbReference type="ChEBI" id="CHEBI:60039"/>
        <dbReference type="ChEBI" id="CHEBI:132124"/>
        <dbReference type="EC" id="1.5.5.2"/>
    </reaction>
</comment>
<evidence type="ECO:0000256" key="9">
    <source>
        <dbReference type="ARBA" id="ARBA00023027"/>
    </source>
</evidence>
<evidence type="ECO:0000256" key="13">
    <source>
        <dbReference type="ARBA" id="ARBA00023268"/>
    </source>
</evidence>
<accession>A0A4R1NQ11</accession>
<reference evidence="25 26" key="1">
    <citation type="submission" date="2019-03" db="EMBL/GenBank/DDBJ databases">
        <title>Genomic Encyclopedia of Archaeal and Bacterial Type Strains, Phase II (KMG-II): from individual species to whole genera.</title>
        <authorList>
            <person name="Goeker M."/>
        </authorList>
    </citation>
    <scope>NUCLEOTIDE SEQUENCE [LARGE SCALE GENOMIC DNA]</scope>
    <source>
        <strain evidence="25 26">DSM 26433</strain>
    </source>
</reference>
<dbReference type="GO" id="GO:0003842">
    <property type="term" value="F:L-glutamate gamma-semialdehyde dehydrogenase activity"/>
    <property type="evidence" value="ECO:0007669"/>
    <property type="project" value="UniProtKB-UniRule"/>
</dbReference>
<evidence type="ECO:0000256" key="8">
    <source>
        <dbReference type="ARBA" id="ARBA00023015"/>
    </source>
</evidence>
<feature type="domain" description="Proline dehydrogenase" evidence="22">
    <location>
        <begin position="176"/>
        <end position="469"/>
    </location>
</feature>
<dbReference type="InterPro" id="IPR024082">
    <property type="entry name" value="PRODH_PutA_dom_II"/>
</dbReference>
<name>A0A4R1NQ11_9RHOB</name>
<evidence type="ECO:0000256" key="6">
    <source>
        <dbReference type="ARBA" id="ARBA00022827"/>
    </source>
</evidence>
<keyword evidence="12 18" id="KW-0804">Transcription</keyword>
<keyword evidence="9 18" id="KW-0520">NAD</keyword>